<dbReference type="EMBL" id="FNJB01000011">
    <property type="protein sequence ID" value="SDP66448.1"/>
    <property type="molecule type" value="Genomic_DNA"/>
</dbReference>
<feature type="coiled-coil region" evidence="1">
    <location>
        <begin position="550"/>
        <end position="577"/>
    </location>
</feature>
<proteinExistence type="predicted"/>
<dbReference type="InterPro" id="IPR051943">
    <property type="entry name" value="TRAFAC_Dynamin-like_GTPase"/>
</dbReference>
<protein>
    <submittedName>
        <fullName evidence="3">Dynamin family protein</fullName>
    </submittedName>
</protein>
<dbReference type="OrthoDB" id="3798616at2"/>
<dbReference type="PANTHER" id="PTHR43681:SF1">
    <property type="entry name" value="SARCALUMENIN"/>
    <property type="match status" value="1"/>
</dbReference>
<gene>
    <name evidence="3" type="ORF">SAMN05192558_111249</name>
</gene>
<dbReference type="STRING" id="504798.SAMN05421871_101332"/>
<dbReference type="AlphaFoldDB" id="A0A1H0UKE4"/>
<evidence type="ECO:0000313" key="3">
    <source>
        <dbReference type="EMBL" id="SDP66448.1"/>
    </source>
</evidence>
<dbReference type="Pfam" id="PF00350">
    <property type="entry name" value="Dynamin_N"/>
    <property type="match status" value="1"/>
</dbReference>
<evidence type="ECO:0000313" key="4">
    <source>
        <dbReference type="Proteomes" id="UP000199651"/>
    </source>
</evidence>
<dbReference type="Proteomes" id="UP000199651">
    <property type="component" value="Unassembled WGS sequence"/>
</dbReference>
<name>A0A1H0UKE4_9PSEU</name>
<dbReference type="InterPro" id="IPR045063">
    <property type="entry name" value="Dynamin_N"/>
</dbReference>
<organism evidence="3 4">
    <name type="scientific">Actinokineospora alba</name>
    <dbReference type="NCBI Taxonomy" id="504798"/>
    <lineage>
        <taxon>Bacteria</taxon>
        <taxon>Bacillati</taxon>
        <taxon>Actinomycetota</taxon>
        <taxon>Actinomycetes</taxon>
        <taxon>Pseudonocardiales</taxon>
        <taxon>Pseudonocardiaceae</taxon>
        <taxon>Actinokineospora</taxon>
    </lineage>
</organism>
<feature type="domain" description="Dynamin N-terminal" evidence="2">
    <location>
        <begin position="52"/>
        <end position="215"/>
    </location>
</feature>
<accession>A0A1H0UKE4</accession>
<dbReference type="SUPFAM" id="SSF52540">
    <property type="entry name" value="P-loop containing nucleoside triphosphate hydrolases"/>
    <property type="match status" value="1"/>
</dbReference>
<keyword evidence="1" id="KW-0175">Coiled coil</keyword>
<keyword evidence="4" id="KW-1185">Reference proteome</keyword>
<dbReference type="Gene3D" id="3.40.50.300">
    <property type="entry name" value="P-loop containing nucleotide triphosphate hydrolases"/>
    <property type="match status" value="1"/>
</dbReference>
<dbReference type="PANTHER" id="PTHR43681">
    <property type="entry name" value="TRANSMEMBRANE GTPASE FZO"/>
    <property type="match status" value="1"/>
</dbReference>
<reference evidence="4" key="1">
    <citation type="submission" date="2016-10" db="EMBL/GenBank/DDBJ databases">
        <authorList>
            <person name="Varghese N."/>
            <person name="Submissions S."/>
        </authorList>
    </citation>
    <scope>NUCLEOTIDE SEQUENCE [LARGE SCALE GENOMIC DNA]</scope>
    <source>
        <strain evidence="4">IBRC-M 10655</strain>
    </source>
</reference>
<dbReference type="InterPro" id="IPR027417">
    <property type="entry name" value="P-loop_NTPase"/>
</dbReference>
<evidence type="ECO:0000259" key="2">
    <source>
        <dbReference type="Pfam" id="PF00350"/>
    </source>
</evidence>
<sequence length="613" mass="66396">MAEHGTLDRVMAPPWLATLDDTIRACAAHDRSDLAERLLLRRARLLEPGRRVVMFGRAGQGKSQLVNALINAPVCAVGDDVTTVVPAVVRHAETPTASVVTGSVRPALGGSIERSGAPVESVSARANKLAKVRDDVLRSEIGLPRTLLSAGLVLVDSPAVGDARCPRTIRAMGALAEADAAVLVTDATGELTALELDVLSQIVRLCPTVVVVLTKIDIVPDWRDVAEADRRALEEAGLPSTVIPVSSALRLAAVRADDRGLNAESGFGDLITHFQKSILADPGAVVAKAAAATSKLALDQLIAPLRQEFEAATPTTDAAALADWHAAGRRVEELQREASRWQTQLSDDVADLMSDVEYDLRDRTRKILREVDDYFEVADPAKVWDEFEEWMTENLTALAEVNSDWLLERFEWIANRIAREVVPDADRLPASVLRALTGEHTEGLRKPHIEKFTPVQKLFVGLRGSYSGLLMSGLATTLAGLPLINPISIGAGAAFGARSVFEERGARLKRRQAIAKTTAQRHVDDFFLSYGKETKDSMRVIHRALRDRFAEVAQRLREEATASAREIKRDLEATAARRSGRAAEVRRGLESLTALSGRIDAAQSLPAPRGLTA</sequence>
<evidence type="ECO:0000256" key="1">
    <source>
        <dbReference type="SAM" id="Coils"/>
    </source>
</evidence>